<protein>
    <submittedName>
        <fullName evidence="3">Glycerol-3-phosphate dehydrogenase</fullName>
    </submittedName>
</protein>
<evidence type="ECO:0000313" key="4">
    <source>
        <dbReference type="Proteomes" id="UP000012019"/>
    </source>
</evidence>
<proteinExistence type="predicted"/>
<gene>
    <name evidence="3" type="ORF">MPL1_09687</name>
</gene>
<dbReference type="InterPro" id="IPR036291">
    <property type="entry name" value="NAD(P)-bd_dom_sf"/>
</dbReference>
<dbReference type="GO" id="GO:0016616">
    <property type="term" value="F:oxidoreductase activity, acting on the CH-OH group of donors, NAD or NADP as acceptor"/>
    <property type="evidence" value="ECO:0007669"/>
    <property type="project" value="InterPro"/>
</dbReference>
<dbReference type="AlphaFoldDB" id="M7PQ23"/>
<comment type="caution">
    <text evidence="3">The sequence shown here is derived from an EMBL/GenBank/DDBJ whole genome shotgun (WGS) entry which is preliminary data.</text>
</comment>
<feature type="non-terminal residue" evidence="3">
    <location>
        <position position="39"/>
    </location>
</feature>
<sequence>MRTDVTEALFPTLVIGAGAWGTALAMALARNDHKVWLGA</sequence>
<keyword evidence="1" id="KW-0812">Transmembrane</keyword>
<keyword evidence="1" id="KW-1133">Transmembrane helix</keyword>
<evidence type="ECO:0000256" key="1">
    <source>
        <dbReference type="SAM" id="Phobius"/>
    </source>
</evidence>
<name>M7PQ23_9GAMM</name>
<dbReference type="STRING" id="1286106.MPL1_09687"/>
<dbReference type="Pfam" id="PF01210">
    <property type="entry name" value="NAD_Gly3P_dh_N"/>
    <property type="match status" value="1"/>
</dbReference>
<dbReference type="Gene3D" id="3.40.50.720">
    <property type="entry name" value="NAD(P)-binding Rossmann-like Domain"/>
    <property type="match status" value="1"/>
</dbReference>
<dbReference type="SUPFAM" id="SSF51735">
    <property type="entry name" value="NAD(P)-binding Rossmann-fold domains"/>
    <property type="match status" value="1"/>
</dbReference>
<dbReference type="EMBL" id="APHR01000052">
    <property type="protein sequence ID" value="EMR12564.1"/>
    <property type="molecule type" value="Genomic_DNA"/>
</dbReference>
<feature type="transmembrane region" description="Helical" evidence="1">
    <location>
        <begin position="12"/>
        <end position="29"/>
    </location>
</feature>
<evidence type="ECO:0000259" key="2">
    <source>
        <dbReference type="Pfam" id="PF01210"/>
    </source>
</evidence>
<dbReference type="InterPro" id="IPR011128">
    <property type="entry name" value="G3P_DH_NAD-dep_N"/>
</dbReference>
<feature type="domain" description="Glycerol-3-phosphate dehydrogenase NAD-dependent N-terminal" evidence="2">
    <location>
        <begin position="14"/>
        <end position="36"/>
    </location>
</feature>
<dbReference type="GO" id="GO:0046168">
    <property type="term" value="P:glycerol-3-phosphate catabolic process"/>
    <property type="evidence" value="ECO:0007669"/>
    <property type="project" value="InterPro"/>
</dbReference>
<keyword evidence="4" id="KW-1185">Reference proteome</keyword>
<dbReference type="Proteomes" id="UP000012019">
    <property type="component" value="Unassembled WGS sequence"/>
</dbReference>
<accession>M7PQ23</accession>
<reference evidence="3 4" key="1">
    <citation type="journal article" date="2013" name="Genome Announc.">
        <title>Draft Genome Sequence of Methylophaga lonarensis MPLT, a Haloalkaliphilic (Non-Methane-Utilizing) Methylotroph.</title>
        <authorList>
            <person name="Shetty S.A."/>
            <person name="Marathe N.P."/>
            <person name="Munot H."/>
            <person name="Antony C.P."/>
            <person name="Dhotre D.P."/>
            <person name="Murrell J.C."/>
            <person name="Shouche Y.S."/>
        </authorList>
    </citation>
    <scope>NUCLEOTIDE SEQUENCE [LARGE SCALE GENOMIC DNA]</scope>
    <source>
        <strain evidence="3 4">MPL</strain>
    </source>
</reference>
<organism evidence="3 4">
    <name type="scientific">Methylophaga lonarensis MPL</name>
    <dbReference type="NCBI Taxonomy" id="1286106"/>
    <lineage>
        <taxon>Bacteria</taxon>
        <taxon>Pseudomonadati</taxon>
        <taxon>Pseudomonadota</taxon>
        <taxon>Gammaproteobacteria</taxon>
        <taxon>Thiotrichales</taxon>
        <taxon>Piscirickettsiaceae</taxon>
        <taxon>Methylophaga</taxon>
    </lineage>
</organism>
<keyword evidence="1" id="KW-0472">Membrane</keyword>
<dbReference type="GO" id="GO:0051287">
    <property type="term" value="F:NAD binding"/>
    <property type="evidence" value="ECO:0007669"/>
    <property type="project" value="InterPro"/>
</dbReference>
<evidence type="ECO:0000313" key="3">
    <source>
        <dbReference type="EMBL" id="EMR12564.1"/>
    </source>
</evidence>